<feature type="transmembrane region" description="Helical" evidence="5">
    <location>
        <begin position="103"/>
        <end position="126"/>
    </location>
</feature>
<dbReference type="GO" id="GO:0005886">
    <property type="term" value="C:plasma membrane"/>
    <property type="evidence" value="ECO:0007669"/>
    <property type="project" value="TreeGrafter"/>
</dbReference>
<keyword evidence="3 5" id="KW-1133">Transmembrane helix</keyword>
<sequence length="247" mass="27853">MIKIYMITSKTIHKILRIFLLINNVIFILLGLGLITTTCVLRWANIISISSLDQIKDKQYFNIVLNGIPISLIVYGLVVFLVGILGLYAVWTRNKILLIIQEIIVISIFLIHIGAIVAILVAWPTIESQFQKELNKTLEDANNKVDFFNFSELLSLEKQCNSSLQVSKQNECCGIMSPSDFNLLIRLNCCKVPTPKQGCLSLLIKNTKKYSIGLILVPMGAIFLMVILNIILVPIFVHQMRNNIHGL</sequence>
<keyword evidence="7" id="KW-1185">Reference proteome</keyword>
<name>A0A3M7S9T1_BRAPC</name>
<dbReference type="Proteomes" id="UP000276133">
    <property type="component" value="Unassembled WGS sequence"/>
</dbReference>
<evidence type="ECO:0000256" key="1">
    <source>
        <dbReference type="ARBA" id="ARBA00004141"/>
    </source>
</evidence>
<reference evidence="6 7" key="1">
    <citation type="journal article" date="2018" name="Sci. Rep.">
        <title>Genomic signatures of local adaptation to the degree of environmental predictability in rotifers.</title>
        <authorList>
            <person name="Franch-Gras L."/>
            <person name="Hahn C."/>
            <person name="Garcia-Roger E.M."/>
            <person name="Carmona M.J."/>
            <person name="Serra M."/>
            <person name="Gomez A."/>
        </authorList>
    </citation>
    <scope>NUCLEOTIDE SEQUENCE [LARGE SCALE GENOMIC DNA]</scope>
    <source>
        <strain evidence="6">HYR1</strain>
    </source>
</reference>
<dbReference type="STRING" id="10195.A0A3M7S9T1"/>
<dbReference type="PANTHER" id="PTHR19282:SF516">
    <property type="entry name" value="TETRASPANIN"/>
    <property type="match status" value="1"/>
</dbReference>
<evidence type="ECO:0000256" key="3">
    <source>
        <dbReference type="ARBA" id="ARBA00022989"/>
    </source>
</evidence>
<evidence type="ECO:0000256" key="4">
    <source>
        <dbReference type="ARBA" id="ARBA00023136"/>
    </source>
</evidence>
<organism evidence="6 7">
    <name type="scientific">Brachionus plicatilis</name>
    <name type="common">Marine rotifer</name>
    <name type="synonym">Brachionus muelleri</name>
    <dbReference type="NCBI Taxonomy" id="10195"/>
    <lineage>
        <taxon>Eukaryota</taxon>
        <taxon>Metazoa</taxon>
        <taxon>Spiralia</taxon>
        <taxon>Gnathifera</taxon>
        <taxon>Rotifera</taxon>
        <taxon>Eurotatoria</taxon>
        <taxon>Monogononta</taxon>
        <taxon>Pseudotrocha</taxon>
        <taxon>Ploima</taxon>
        <taxon>Brachionidae</taxon>
        <taxon>Brachionus</taxon>
    </lineage>
</organism>
<gene>
    <name evidence="6" type="ORF">BpHYR1_015106</name>
</gene>
<keyword evidence="2 5" id="KW-0812">Transmembrane</keyword>
<dbReference type="PANTHER" id="PTHR19282">
    <property type="entry name" value="TETRASPANIN"/>
    <property type="match status" value="1"/>
</dbReference>
<dbReference type="EMBL" id="REGN01001784">
    <property type="protein sequence ID" value="RNA32542.1"/>
    <property type="molecule type" value="Genomic_DNA"/>
</dbReference>
<evidence type="ECO:0000256" key="5">
    <source>
        <dbReference type="SAM" id="Phobius"/>
    </source>
</evidence>
<feature type="transmembrane region" description="Helical" evidence="5">
    <location>
        <begin position="63"/>
        <end position="91"/>
    </location>
</feature>
<dbReference type="InterPro" id="IPR018499">
    <property type="entry name" value="Tetraspanin/Peripherin"/>
</dbReference>
<feature type="transmembrane region" description="Helical" evidence="5">
    <location>
        <begin position="210"/>
        <end position="237"/>
    </location>
</feature>
<comment type="subcellular location">
    <subcellularLocation>
        <location evidence="1">Membrane</location>
        <topology evidence="1">Multi-pass membrane protein</topology>
    </subcellularLocation>
</comment>
<accession>A0A3M7S9T1</accession>
<dbReference type="AlphaFoldDB" id="A0A3M7S9T1"/>
<comment type="caution">
    <text evidence="6">The sequence shown here is derived from an EMBL/GenBank/DDBJ whole genome shotgun (WGS) entry which is preliminary data.</text>
</comment>
<evidence type="ECO:0000313" key="6">
    <source>
        <dbReference type="EMBL" id="RNA32542.1"/>
    </source>
</evidence>
<evidence type="ECO:0000256" key="2">
    <source>
        <dbReference type="ARBA" id="ARBA00022692"/>
    </source>
</evidence>
<evidence type="ECO:0000313" key="7">
    <source>
        <dbReference type="Proteomes" id="UP000276133"/>
    </source>
</evidence>
<protein>
    <submittedName>
        <fullName evidence="6">CD63 antigen</fullName>
    </submittedName>
</protein>
<dbReference type="Pfam" id="PF00335">
    <property type="entry name" value="Tetraspanin"/>
    <property type="match status" value="1"/>
</dbReference>
<keyword evidence="4 5" id="KW-0472">Membrane</keyword>
<feature type="transmembrane region" description="Helical" evidence="5">
    <location>
        <begin position="21"/>
        <end position="43"/>
    </location>
</feature>
<proteinExistence type="predicted"/>